<feature type="region of interest" description="Disordered" evidence="1">
    <location>
        <begin position="186"/>
        <end position="239"/>
    </location>
</feature>
<accession>A0ABR2ZP11</accession>
<dbReference type="Proteomes" id="UP001437256">
    <property type="component" value="Unassembled WGS sequence"/>
</dbReference>
<keyword evidence="3" id="KW-1185">Reference proteome</keyword>
<protein>
    <submittedName>
        <fullName evidence="2">Uncharacterized protein</fullName>
    </submittedName>
</protein>
<organism evidence="2 3">
    <name type="scientific">Marasmius tenuissimus</name>
    <dbReference type="NCBI Taxonomy" id="585030"/>
    <lineage>
        <taxon>Eukaryota</taxon>
        <taxon>Fungi</taxon>
        <taxon>Dikarya</taxon>
        <taxon>Basidiomycota</taxon>
        <taxon>Agaricomycotina</taxon>
        <taxon>Agaricomycetes</taxon>
        <taxon>Agaricomycetidae</taxon>
        <taxon>Agaricales</taxon>
        <taxon>Marasmiineae</taxon>
        <taxon>Marasmiaceae</taxon>
        <taxon>Marasmius</taxon>
    </lineage>
</organism>
<evidence type="ECO:0000313" key="3">
    <source>
        <dbReference type="Proteomes" id="UP001437256"/>
    </source>
</evidence>
<feature type="compositionally biased region" description="Low complexity" evidence="1">
    <location>
        <begin position="189"/>
        <end position="207"/>
    </location>
</feature>
<comment type="caution">
    <text evidence="2">The sequence shown here is derived from an EMBL/GenBank/DDBJ whole genome shotgun (WGS) entry which is preliminary data.</text>
</comment>
<evidence type="ECO:0000256" key="1">
    <source>
        <dbReference type="SAM" id="MobiDB-lite"/>
    </source>
</evidence>
<proteinExistence type="predicted"/>
<feature type="compositionally biased region" description="Polar residues" evidence="1">
    <location>
        <begin position="45"/>
        <end position="60"/>
    </location>
</feature>
<evidence type="ECO:0000313" key="2">
    <source>
        <dbReference type="EMBL" id="KAL0062744.1"/>
    </source>
</evidence>
<name>A0ABR2ZP11_9AGAR</name>
<gene>
    <name evidence="2" type="ORF">AAF712_010366</name>
</gene>
<sequence length="658" mass="72433">MPPGTVDPSLLHQGSALDGPLGAGGEGLGEFLNLSAMELDGPPANRNTTNPAAPPTSGNRPKTPPRPPSPYASNTRKKTLAFLMPAGRWLALPEIGMIHHVHDDGFPCTKPFEHACLASGFESGGFRAAYNDLADHFAGKARSRNDDLTDEIHYLRERLRCEREEHIAHMKALGFGVHNSFDPSLVRDPPTLSSTSSPIPSSTNNSATKRKSAELEQPEPEPAPPAKRPEITVPTIGFDTIDPDGRPSPYVDPLLVEFALHRPGYPLHRIEKLEWDLENGQLRNARHIKKHLRERTFLPQLYLPATLVELRCSRIVTSSQTAGNFAALFRLRVMRSFATLLRYLHTKSPSSVPDVSGVALECLSVPITQPWAEIGNLVDYDGFHHADDSLSTWDAGETDIPSVLSSPSASDSLTKWAEAIAVHYIPSKHLGVPVTNDCHVWMPGVRGFFLYYTLAPLVPPTDKDSLPDYRTHFITLIANMGLYRDMSRLRSISRLLLLATLLVATPESVKSVAWLLAHLAACGITVDEISSYAYFGMQYCIDACRTPSLPARTRAKYAQIFISAQYRLLFFPTPTPGQRHLLPIRMDQRTHHQISSSLCRLSSLERYSRFSLVFYSGRSRDNLSSPTYSSIPQSAGVANMVIDSEPVAPGSQSAPGSN</sequence>
<dbReference type="EMBL" id="JBBXMP010000097">
    <property type="protein sequence ID" value="KAL0062744.1"/>
    <property type="molecule type" value="Genomic_DNA"/>
</dbReference>
<feature type="region of interest" description="Disordered" evidence="1">
    <location>
        <begin position="1"/>
        <end position="75"/>
    </location>
</feature>
<reference evidence="2 3" key="1">
    <citation type="submission" date="2024-05" db="EMBL/GenBank/DDBJ databases">
        <title>A draft genome resource for the thread blight pathogen Marasmius tenuissimus strain MS-2.</title>
        <authorList>
            <person name="Yulfo-Soto G.E."/>
            <person name="Baruah I.K."/>
            <person name="Amoako-Attah I."/>
            <person name="Bukari Y."/>
            <person name="Meinhardt L.W."/>
            <person name="Bailey B.A."/>
            <person name="Cohen S.P."/>
        </authorList>
    </citation>
    <scope>NUCLEOTIDE SEQUENCE [LARGE SCALE GENOMIC DNA]</scope>
    <source>
        <strain evidence="2 3">MS-2</strain>
    </source>
</reference>